<dbReference type="RefSeq" id="XP_001022502.2">
    <property type="nucleotide sequence ID" value="XM_001022502.2"/>
</dbReference>
<dbReference type="GeneID" id="7822902"/>
<dbReference type="Proteomes" id="UP000009168">
    <property type="component" value="Unassembled WGS sequence"/>
</dbReference>
<organism evidence="1 2">
    <name type="scientific">Tetrahymena thermophila (strain SB210)</name>
    <dbReference type="NCBI Taxonomy" id="312017"/>
    <lineage>
        <taxon>Eukaryota</taxon>
        <taxon>Sar</taxon>
        <taxon>Alveolata</taxon>
        <taxon>Ciliophora</taxon>
        <taxon>Intramacronucleata</taxon>
        <taxon>Oligohymenophorea</taxon>
        <taxon>Hymenostomatida</taxon>
        <taxon>Tetrahymenina</taxon>
        <taxon>Tetrahymenidae</taxon>
        <taxon>Tetrahymena</taxon>
    </lineage>
</organism>
<dbReference type="EMBL" id="GG662540">
    <property type="protein sequence ID" value="EAS02257.2"/>
    <property type="molecule type" value="Genomic_DNA"/>
</dbReference>
<dbReference type="AlphaFoldDB" id="Q241A7"/>
<protein>
    <submittedName>
        <fullName evidence="1">Uncharacterized protein</fullName>
    </submittedName>
</protein>
<dbReference type="InParanoid" id="Q241A7"/>
<keyword evidence="2" id="KW-1185">Reference proteome</keyword>
<sequence>MEIYFKNLKEKQISQNVLNKVQSFLKKVIEKQVQKDQKLQKRQKNHNRKINKKQVCSVQDKGLDVLNPKQTIQICSGLFLSDDGVIRFCYSVSQFCFGYSQDITQFIQLNKNLGIVEIVGSMPSKTQFHSVEEALKHVFQIPSQYIHNIAEKMVKFKSYNETMKEYLKDITLTQEILDEKDSQFTIFKNRCMDALQEIQNKQPYLMYQYAIGRYNYSNQDYEFIHRGFSLSYLQLLGIDVNNFSQIFLRGQRVDLTESVNDIFDLSYQGLNSIINQTQNDSYECRIKTFDGFPIKIIQHKRTIQIPNFSTQQVPCLDNFTFGFTEFDVDFSDLQKLIEYRSNILQNKKKLNLDDYINKELSYLFEDVEYSILSQQFLENFYKENLVQMMNAQQFIKEKQCSYRYIKH</sequence>
<proteinExistence type="predicted"/>
<accession>Q241A7</accession>
<dbReference type="KEGG" id="tet:TTHERM_00622770"/>
<dbReference type="HOGENOM" id="CLU_046948_0_0_1"/>
<evidence type="ECO:0000313" key="1">
    <source>
        <dbReference type="EMBL" id="EAS02257.2"/>
    </source>
</evidence>
<name>Q241A7_TETTS</name>
<evidence type="ECO:0000313" key="2">
    <source>
        <dbReference type="Proteomes" id="UP000009168"/>
    </source>
</evidence>
<reference evidence="2" key="1">
    <citation type="journal article" date="2006" name="PLoS Biol.">
        <title>Macronuclear genome sequence of the ciliate Tetrahymena thermophila, a model eukaryote.</title>
        <authorList>
            <person name="Eisen J.A."/>
            <person name="Coyne R.S."/>
            <person name="Wu M."/>
            <person name="Wu D."/>
            <person name="Thiagarajan M."/>
            <person name="Wortman J.R."/>
            <person name="Badger J.H."/>
            <person name="Ren Q."/>
            <person name="Amedeo P."/>
            <person name="Jones K.M."/>
            <person name="Tallon L.J."/>
            <person name="Delcher A.L."/>
            <person name="Salzberg S.L."/>
            <person name="Silva J.C."/>
            <person name="Haas B.J."/>
            <person name="Majoros W.H."/>
            <person name="Farzad M."/>
            <person name="Carlton J.M."/>
            <person name="Smith R.K. Jr."/>
            <person name="Garg J."/>
            <person name="Pearlman R.E."/>
            <person name="Karrer K.M."/>
            <person name="Sun L."/>
            <person name="Manning G."/>
            <person name="Elde N.C."/>
            <person name="Turkewitz A.P."/>
            <person name="Asai D.J."/>
            <person name="Wilkes D.E."/>
            <person name="Wang Y."/>
            <person name="Cai H."/>
            <person name="Collins K."/>
            <person name="Stewart B.A."/>
            <person name="Lee S.R."/>
            <person name="Wilamowska K."/>
            <person name="Weinberg Z."/>
            <person name="Ruzzo W.L."/>
            <person name="Wloga D."/>
            <person name="Gaertig J."/>
            <person name="Frankel J."/>
            <person name="Tsao C.-C."/>
            <person name="Gorovsky M.A."/>
            <person name="Keeling P.J."/>
            <person name="Waller R.F."/>
            <person name="Patron N.J."/>
            <person name="Cherry J.M."/>
            <person name="Stover N.A."/>
            <person name="Krieger C.J."/>
            <person name="del Toro C."/>
            <person name="Ryder H.F."/>
            <person name="Williamson S.C."/>
            <person name="Barbeau R.A."/>
            <person name="Hamilton E.P."/>
            <person name="Orias E."/>
        </authorList>
    </citation>
    <scope>NUCLEOTIDE SEQUENCE [LARGE SCALE GENOMIC DNA]</scope>
    <source>
        <strain evidence="2">SB210</strain>
    </source>
</reference>
<gene>
    <name evidence="1" type="ORF">TTHERM_00622770</name>
</gene>